<evidence type="ECO:0000313" key="4">
    <source>
        <dbReference type="Proteomes" id="UP000294684"/>
    </source>
</evidence>
<dbReference type="GO" id="GO:0006006">
    <property type="term" value="P:glucose metabolic process"/>
    <property type="evidence" value="ECO:0007669"/>
    <property type="project" value="UniProtKB-KW"/>
</dbReference>
<dbReference type="SUPFAM" id="SSF50974">
    <property type="entry name" value="Nitrous oxide reductase, N-terminal domain"/>
    <property type="match status" value="1"/>
</dbReference>
<accession>A0A4R8MLC1</accession>
<dbReference type="Gene3D" id="2.130.10.10">
    <property type="entry name" value="YVTN repeat-like/Quinoprotein amine dehydrogenase"/>
    <property type="match status" value="2"/>
</dbReference>
<sequence length="483" mass="51907">MFIFVKKQSNIVNILFSFFFVLSTLRCTPTKLNGACDPESENFLFSALLEFGSTDGAFLCPLFSGLNPLRLDYGTDFLVIKQGEPIGNLKPFVSEPIDHCESTPPLPPGIILNDINCEISGTSTVGLNATKYLITAKNQNKQISTSLVIKSLFVPKFVFVANVGSNLINSYTIDTTTGALNASGFVAAGGGPESMAISPNQKYLTIANRNTNNISHFSINQTNGNLNLIETVSSGGNTPISVNYHPTKDLIYIRNSDNFSTFSLNPPTGNLILINTVPTPYASSYILVDHFGNFLYETFYNGNLIGAYRIDMVTGLLSPNPIQNIPTDIRPKKMAFHANGKTLYVSYDTSNNISTFQIDTNTGYMSSVFPQIPSTGVVSGSIATDPLGRFLYMTNRDTNTISMYATSPLTGELFPLSPNTVATGNEPLGITVDPSGKFLYNTNMAVGTAGIFLINQSNGILTPNGNVGTSTSPAVILTAGTNP</sequence>
<gene>
    <name evidence="3" type="ORF">CLV96_3539</name>
</gene>
<evidence type="ECO:0000256" key="1">
    <source>
        <dbReference type="ARBA" id="ARBA00005564"/>
    </source>
</evidence>
<dbReference type="Pfam" id="PF10282">
    <property type="entry name" value="Lactonase"/>
    <property type="match status" value="3"/>
</dbReference>
<dbReference type="InterPro" id="IPR011045">
    <property type="entry name" value="N2O_reductase_N"/>
</dbReference>
<organism evidence="3 4">
    <name type="scientific">Leptospira meyeri</name>
    <dbReference type="NCBI Taxonomy" id="29508"/>
    <lineage>
        <taxon>Bacteria</taxon>
        <taxon>Pseudomonadati</taxon>
        <taxon>Spirochaetota</taxon>
        <taxon>Spirochaetia</taxon>
        <taxon>Leptospirales</taxon>
        <taxon>Leptospiraceae</taxon>
        <taxon>Leptospira</taxon>
    </lineage>
</organism>
<dbReference type="Proteomes" id="UP000294684">
    <property type="component" value="Unassembled WGS sequence"/>
</dbReference>
<dbReference type="STRING" id="1193051.LEP1GSC017_0761"/>
<dbReference type="OrthoDB" id="318756at2"/>
<dbReference type="InterPro" id="IPR015943">
    <property type="entry name" value="WD40/YVTN_repeat-like_dom_sf"/>
</dbReference>
<keyword evidence="2" id="KW-0119">Carbohydrate metabolism</keyword>
<evidence type="ECO:0000256" key="2">
    <source>
        <dbReference type="ARBA" id="ARBA00022526"/>
    </source>
</evidence>
<dbReference type="PANTHER" id="PTHR30344:SF1">
    <property type="entry name" value="6-PHOSPHOGLUCONOLACTONASE"/>
    <property type="match status" value="1"/>
</dbReference>
<comment type="similarity">
    <text evidence="1">Belongs to the cycloisomerase 2 family.</text>
</comment>
<reference evidence="3 4" key="1">
    <citation type="submission" date="2019-03" db="EMBL/GenBank/DDBJ databases">
        <title>Genomic Encyclopedia of Archaeal and Bacterial Type Strains, Phase II (KMG-II): from individual species to whole genera.</title>
        <authorList>
            <person name="Goeker M."/>
        </authorList>
    </citation>
    <scope>NUCLEOTIDE SEQUENCE [LARGE SCALE GENOMIC DNA]</scope>
    <source>
        <strain evidence="3 4">DSM 21537</strain>
    </source>
</reference>
<proteinExistence type="inferred from homology"/>
<dbReference type="GO" id="GO:0017057">
    <property type="term" value="F:6-phosphogluconolactonase activity"/>
    <property type="evidence" value="ECO:0007669"/>
    <property type="project" value="TreeGrafter"/>
</dbReference>
<dbReference type="GO" id="GO:0016853">
    <property type="term" value="F:isomerase activity"/>
    <property type="evidence" value="ECO:0007669"/>
    <property type="project" value="UniProtKB-KW"/>
</dbReference>
<dbReference type="RefSeq" id="WP_004784364.1">
    <property type="nucleotide sequence ID" value="NZ_SORO01000003.1"/>
</dbReference>
<dbReference type="GeneID" id="79828803"/>
<keyword evidence="2" id="KW-0313">Glucose metabolism</keyword>
<name>A0A4R8MLC1_LEPME</name>
<dbReference type="PANTHER" id="PTHR30344">
    <property type="entry name" value="6-PHOSPHOGLUCONOLACTONASE-RELATED"/>
    <property type="match status" value="1"/>
</dbReference>
<dbReference type="InterPro" id="IPR050282">
    <property type="entry name" value="Cycloisomerase_2"/>
</dbReference>
<protein>
    <submittedName>
        <fullName evidence="3">6-phosphogluconolactonase (Cycloisomerase 2 family)</fullName>
    </submittedName>
</protein>
<dbReference type="AlphaFoldDB" id="A0A4R8MLC1"/>
<dbReference type="InterPro" id="IPR019405">
    <property type="entry name" value="Lactonase_7-beta_prop"/>
</dbReference>
<keyword evidence="4" id="KW-1185">Reference proteome</keyword>
<evidence type="ECO:0000313" key="3">
    <source>
        <dbReference type="EMBL" id="TDY67983.1"/>
    </source>
</evidence>
<keyword evidence="3" id="KW-0413">Isomerase</keyword>
<comment type="caution">
    <text evidence="3">The sequence shown here is derived from an EMBL/GenBank/DDBJ whole genome shotgun (WGS) entry which is preliminary data.</text>
</comment>
<dbReference type="EMBL" id="SORO01000003">
    <property type="protein sequence ID" value="TDY67983.1"/>
    <property type="molecule type" value="Genomic_DNA"/>
</dbReference>